<comment type="subcellular location">
    <subcellularLocation>
        <location evidence="1">Cell membrane</location>
        <topology evidence="1">Peripheral membrane protein</topology>
        <orientation evidence="1">Cytoplasmic side</orientation>
    </subcellularLocation>
</comment>
<evidence type="ECO:0000256" key="10">
    <source>
        <dbReference type="ARBA" id="ARBA00023225"/>
    </source>
</evidence>
<evidence type="ECO:0000313" key="12">
    <source>
        <dbReference type="EMBL" id="QCF25674.1"/>
    </source>
</evidence>
<dbReference type="GO" id="GO:0009288">
    <property type="term" value="C:bacterial-type flagellum"/>
    <property type="evidence" value="ECO:0007669"/>
    <property type="project" value="InterPro"/>
</dbReference>
<evidence type="ECO:0000256" key="7">
    <source>
        <dbReference type="ARBA" id="ARBA00022795"/>
    </source>
</evidence>
<evidence type="ECO:0000256" key="11">
    <source>
        <dbReference type="SAM" id="Coils"/>
    </source>
</evidence>
<dbReference type="RefSeq" id="WP_136548194.1">
    <property type="nucleotide sequence ID" value="NZ_CP031093.1"/>
</dbReference>
<dbReference type="InterPro" id="IPR012823">
    <property type="entry name" value="Flagell_FliJ"/>
</dbReference>
<keyword evidence="10" id="KW-1006">Bacterial flagellum protein export</keyword>
<dbReference type="GO" id="GO:0015031">
    <property type="term" value="P:protein transport"/>
    <property type="evidence" value="ECO:0007669"/>
    <property type="project" value="UniProtKB-KW"/>
</dbReference>
<dbReference type="GO" id="GO:0006935">
    <property type="term" value="P:chemotaxis"/>
    <property type="evidence" value="ECO:0007669"/>
    <property type="project" value="UniProtKB-KW"/>
</dbReference>
<evidence type="ECO:0000256" key="5">
    <source>
        <dbReference type="ARBA" id="ARBA00022475"/>
    </source>
</evidence>
<keyword evidence="8" id="KW-0653">Protein transport</keyword>
<keyword evidence="6" id="KW-0145">Chemotaxis</keyword>
<keyword evidence="13" id="KW-1185">Reference proteome</keyword>
<organism evidence="12 13">
    <name type="scientific">Hydrocarboniclastica marina</name>
    <dbReference type="NCBI Taxonomy" id="2259620"/>
    <lineage>
        <taxon>Bacteria</taxon>
        <taxon>Pseudomonadati</taxon>
        <taxon>Pseudomonadota</taxon>
        <taxon>Gammaproteobacteria</taxon>
        <taxon>Alteromonadales</taxon>
        <taxon>Alteromonadaceae</taxon>
        <taxon>Hydrocarboniclastica</taxon>
    </lineage>
</organism>
<dbReference type="Pfam" id="PF02050">
    <property type="entry name" value="FliJ"/>
    <property type="match status" value="1"/>
</dbReference>
<dbReference type="NCBIfam" id="TIGR02473">
    <property type="entry name" value="flagell_FliJ"/>
    <property type="match status" value="1"/>
</dbReference>
<sequence length="152" mass="18551">MSKRRSERLKIVLQMEERREEEAREAMQTALQAYEREQGRLSDLTQYHTDYENQARQQRQGPQTGQQLIGWQQFISQVNQAIAQQQAQVERLRSRVDQHRDLWRAAWEKREAMDRHIRQCRLQEQQDADRREQKVVDEAVNLRYARPDHRRR</sequence>
<dbReference type="GO" id="GO:0005886">
    <property type="term" value="C:plasma membrane"/>
    <property type="evidence" value="ECO:0007669"/>
    <property type="project" value="UniProtKB-SubCell"/>
</dbReference>
<dbReference type="AlphaFoldDB" id="A0A4P7XGU7"/>
<keyword evidence="12" id="KW-0966">Cell projection</keyword>
<evidence type="ECO:0000256" key="8">
    <source>
        <dbReference type="ARBA" id="ARBA00022927"/>
    </source>
</evidence>
<proteinExistence type="inferred from homology"/>
<evidence type="ECO:0000256" key="6">
    <source>
        <dbReference type="ARBA" id="ARBA00022500"/>
    </source>
</evidence>
<evidence type="ECO:0000256" key="9">
    <source>
        <dbReference type="ARBA" id="ARBA00023136"/>
    </source>
</evidence>
<evidence type="ECO:0000256" key="3">
    <source>
        <dbReference type="ARBA" id="ARBA00020392"/>
    </source>
</evidence>
<evidence type="ECO:0000256" key="4">
    <source>
        <dbReference type="ARBA" id="ARBA00022448"/>
    </source>
</evidence>
<dbReference type="GO" id="GO:0071973">
    <property type="term" value="P:bacterial-type flagellum-dependent cell motility"/>
    <property type="evidence" value="ECO:0007669"/>
    <property type="project" value="InterPro"/>
</dbReference>
<evidence type="ECO:0000256" key="1">
    <source>
        <dbReference type="ARBA" id="ARBA00004413"/>
    </source>
</evidence>
<reference evidence="12 13" key="1">
    <citation type="submission" date="2018-07" db="EMBL/GenBank/DDBJ databases">
        <title>Marsedoiliclastica nanhaica gen. nov. sp. nov., a novel marine hydrocarbonoclastic bacterium isolated from an in-situ enriched hydrocarbon-degrading consortium in deep-sea sediment.</title>
        <authorList>
            <person name="Dong C."/>
            <person name="Ma T."/>
            <person name="Liu R."/>
            <person name="Shao Z."/>
        </authorList>
    </citation>
    <scope>NUCLEOTIDE SEQUENCE [LARGE SCALE GENOMIC DNA]</scope>
    <source>
        <strain evidence="13">soil36-7</strain>
    </source>
</reference>
<protein>
    <recommendedName>
        <fullName evidence="3">Flagellar FliJ protein</fullName>
    </recommendedName>
</protein>
<dbReference type="EMBL" id="CP031093">
    <property type="protein sequence ID" value="QCF25674.1"/>
    <property type="molecule type" value="Genomic_DNA"/>
</dbReference>
<dbReference type="KEGG" id="hmi:soil367_06950"/>
<accession>A0A4P7XGU7</accession>
<keyword evidence="5" id="KW-1003">Cell membrane</keyword>
<gene>
    <name evidence="12" type="primary">fliJ</name>
    <name evidence="12" type="ORF">soil367_06950</name>
</gene>
<keyword evidence="9" id="KW-0472">Membrane</keyword>
<dbReference type="GO" id="GO:0044781">
    <property type="term" value="P:bacterial-type flagellum organization"/>
    <property type="evidence" value="ECO:0007669"/>
    <property type="project" value="UniProtKB-KW"/>
</dbReference>
<dbReference type="OrthoDB" id="6465096at2"/>
<feature type="coiled-coil region" evidence="11">
    <location>
        <begin position="6"/>
        <end position="37"/>
    </location>
</feature>
<dbReference type="InterPro" id="IPR052570">
    <property type="entry name" value="FliJ"/>
</dbReference>
<feature type="coiled-coil region" evidence="11">
    <location>
        <begin position="75"/>
        <end position="102"/>
    </location>
</feature>
<dbReference type="PANTHER" id="PTHR38786">
    <property type="entry name" value="FLAGELLAR FLIJ PROTEIN"/>
    <property type="match status" value="1"/>
</dbReference>
<keyword evidence="12" id="KW-0282">Flagellum</keyword>
<dbReference type="Gene3D" id="1.10.287.1700">
    <property type="match status" value="1"/>
</dbReference>
<name>A0A4P7XGU7_9ALTE</name>
<dbReference type="InterPro" id="IPR053716">
    <property type="entry name" value="Flag_assembly_chemotaxis_eff"/>
</dbReference>
<dbReference type="Proteomes" id="UP000298049">
    <property type="component" value="Chromosome"/>
</dbReference>
<evidence type="ECO:0000313" key="13">
    <source>
        <dbReference type="Proteomes" id="UP000298049"/>
    </source>
</evidence>
<keyword evidence="4" id="KW-0813">Transport</keyword>
<evidence type="ECO:0000256" key="2">
    <source>
        <dbReference type="ARBA" id="ARBA00010004"/>
    </source>
</evidence>
<keyword evidence="12" id="KW-0969">Cilium</keyword>
<comment type="similarity">
    <text evidence="2">Belongs to the FliJ family.</text>
</comment>
<dbReference type="PANTHER" id="PTHR38786:SF1">
    <property type="entry name" value="FLAGELLAR FLIJ PROTEIN"/>
    <property type="match status" value="1"/>
</dbReference>
<keyword evidence="11" id="KW-0175">Coiled coil</keyword>
<keyword evidence="7" id="KW-1005">Bacterial flagellum biogenesis</keyword>